<evidence type="ECO:0000313" key="5">
    <source>
        <dbReference type="Proteomes" id="UP000501568"/>
    </source>
</evidence>
<dbReference type="EMBL" id="CP049109">
    <property type="protein sequence ID" value="QIG78390.1"/>
    <property type="molecule type" value="Genomic_DNA"/>
</dbReference>
<dbReference type="AlphaFoldDB" id="A0A6G6Y0F2"/>
<dbReference type="PROSITE" id="PS50088">
    <property type="entry name" value="ANK_REPEAT"/>
    <property type="match status" value="3"/>
</dbReference>
<dbReference type="Proteomes" id="UP000501568">
    <property type="component" value="Chromosome"/>
</dbReference>
<name>A0A6G6Y0F2_9SPHN</name>
<dbReference type="PRINTS" id="PR01415">
    <property type="entry name" value="ANKYRIN"/>
</dbReference>
<proteinExistence type="predicted"/>
<feature type="repeat" description="ANK" evidence="3">
    <location>
        <begin position="81"/>
        <end position="113"/>
    </location>
</feature>
<evidence type="ECO:0000256" key="3">
    <source>
        <dbReference type="PROSITE-ProRule" id="PRU00023"/>
    </source>
</evidence>
<evidence type="ECO:0000256" key="1">
    <source>
        <dbReference type="ARBA" id="ARBA00022737"/>
    </source>
</evidence>
<feature type="repeat" description="ANK" evidence="3">
    <location>
        <begin position="114"/>
        <end position="146"/>
    </location>
</feature>
<dbReference type="InterPro" id="IPR002110">
    <property type="entry name" value="Ankyrin_rpt"/>
</dbReference>
<keyword evidence="1" id="KW-0677">Repeat</keyword>
<dbReference type="Pfam" id="PF00023">
    <property type="entry name" value="Ank"/>
    <property type="match status" value="1"/>
</dbReference>
<organism evidence="4 5">
    <name type="scientific">Stakelama tenebrarum</name>
    <dbReference type="NCBI Taxonomy" id="2711215"/>
    <lineage>
        <taxon>Bacteria</taxon>
        <taxon>Pseudomonadati</taxon>
        <taxon>Pseudomonadota</taxon>
        <taxon>Alphaproteobacteria</taxon>
        <taxon>Sphingomonadales</taxon>
        <taxon>Sphingomonadaceae</taxon>
        <taxon>Stakelama</taxon>
    </lineage>
</organism>
<protein>
    <submittedName>
        <fullName evidence="4">Ankyrin repeat domain-containing protein</fullName>
    </submittedName>
</protein>
<dbReference type="InterPro" id="IPR036770">
    <property type="entry name" value="Ankyrin_rpt-contain_sf"/>
</dbReference>
<evidence type="ECO:0000256" key="2">
    <source>
        <dbReference type="ARBA" id="ARBA00023043"/>
    </source>
</evidence>
<feature type="repeat" description="ANK" evidence="3">
    <location>
        <begin position="47"/>
        <end position="79"/>
    </location>
</feature>
<reference evidence="4 5" key="1">
    <citation type="submission" date="2020-02" db="EMBL/GenBank/DDBJ databases">
        <authorList>
            <person name="Zheng R.K."/>
            <person name="Sun C.M."/>
        </authorList>
    </citation>
    <scope>NUCLEOTIDE SEQUENCE [LARGE SCALE GENOMIC DNA]</scope>
    <source>
        <strain evidence="5">zrk23</strain>
    </source>
</reference>
<accession>A0A6G6Y0F2</accession>
<dbReference type="PROSITE" id="PS50297">
    <property type="entry name" value="ANK_REP_REGION"/>
    <property type="match status" value="2"/>
</dbReference>
<dbReference type="PANTHER" id="PTHR24171">
    <property type="entry name" value="ANKYRIN REPEAT DOMAIN-CONTAINING PROTEIN 39-RELATED"/>
    <property type="match status" value="1"/>
</dbReference>
<keyword evidence="2 3" id="KW-0040">ANK repeat</keyword>
<keyword evidence="5" id="KW-1185">Reference proteome</keyword>
<dbReference type="SUPFAM" id="SSF48403">
    <property type="entry name" value="Ankyrin repeat"/>
    <property type="match status" value="1"/>
</dbReference>
<dbReference type="Gene3D" id="1.25.40.20">
    <property type="entry name" value="Ankyrin repeat-containing domain"/>
    <property type="match status" value="1"/>
</dbReference>
<dbReference type="KEGG" id="spzr:G5C33_00325"/>
<dbReference type="Pfam" id="PF12796">
    <property type="entry name" value="Ank_2"/>
    <property type="match status" value="1"/>
</dbReference>
<dbReference type="RefSeq" id="WP_165325389.1">
    <property type="nucleotide sequence ID" value="NZ_CP049109.1"/>
</dbReference>
<dbReference type="SMART" id="SM00248">
    <property type="entry name" value="ANK"/>
    <property type="match status" value="4"/>
</dbReference>
<gene>
    <name evidence="4" type="ORF">G5C33_00325</name>
</gene>
<evidence type="ECO:0000313" key="4">
    <source>
        <dbReference type="EMBL" id="QIG78390.1"/>
    </source>
</evidence>
<sequence length="175" mass="18143">MSDLRKLHPQTSPDLVRRWFDAATLGDADTIAALLRAGADIEARDERGYTALILASYNGHEAATHTLVSAGARLDGGDGEGGNTALMGVAFKGHVEIARLLIDAGADVNARNADGQTALMTAAMFDRKEIVDLLLRQGADPTIEDGAGNSAMSLAAMQGNIAMAERMASAPPGGI</sequence>